<dbReference type="EMBL" id="VFWZ01000003">
    <property type="protein sequence ID" value="TPN86151.1"/>
    <property type="molecule type" value="Genomic_DNA"/>
</dbReference>
<dbReference type="RefSeq" id="WP_140593519.1">
    <property type="nucleotide sequence ID" value="NZ_VFWZ01000003.1"/>
</dbReference>
<feature type="domain" description="N-acetyltransferase" evidence="1">
    <location>
        <begin position="2"/>
        <end position="149"/>
    </location>
</feature>
<protein>
    <submittedName>
        <fullName evidence="2">GNAT family N-acetyltransferase</fullName>
    </submittedName>
</protein>
<accession>A0A504JI50</accession>
<dbReference type="InterPro" id="IPR000182">
    <property type="entry name" value="GNAT_dom"/>
</dbReference>
<dbReference type="Proteomes" id="UP000315540">
    <property type="component" value="Unassembled WGS sequence"/>
</dbReference>
<dbReference type="AlphaFoldDB" id="A0A504JI50"/>
<keyword evidence="2" id="KW-0808">Transferase</keyword>
<evidence type="ECO:0000313" key="2">
    <source>
        <dbReference type="EMBL" id="TPN86151.1"/>
    </source>
</evidence>
<dbReference type="CDD" id="cd04301">
    <property type="entry name" value="NAT_SF"/>
    <property type="match status" value="1"/>
</dbReference>
<keyword evidence="3" id="KW-1185">Reference proteome</keyword>
<evidence type="ECO:0000259" key="1">
    <source>
        <dbReference type="PROSITE" id="PS51186"/>
    </source>
</evidence>
<evidence type="ECO:0000313" key="3">
    <source>
        <dbReference type="Proteomes" id="UP000315540"/>
    </source>
</evidence>
<organism evidence="2 3">
    <name type="scientific">Aquimarina algicola</name>
    <dbReference type="NCBI Taxonomy" id="2589995"/>
    <lineage>
        <taxon>Bacteria</taxon>
        <taxon>Pseudomonadati</taxon>
        <taxon>Bacteroidota</taxon>
        <taxon>Flavobacteriia</taxon>
        <taxon>Flavobacteriales</taxon>
        <taxon>Flavobacteriaceae</taxon>
        <taxon>Aquimarina</taxon>
    </lineage>
</organism>
<dbReference type="SUPFAM" id="SSF55729">
    <property type="entry name" value="Acyl-CoA N-acyltransferases (Nat)"/>
    <property type="match status" value="1"/>
</dbReference>
<proteinExistence type="predicted"/>
<sequence length="370" mass="42703">MIEIKQVLKKEIPDVLQNPEYWNGSFLPVSKHRLYAHYKNPTCDDDDVVLLLGYLNDELVGYMGVFIDKIKLDGHEQKIGWLSTWWVHPKTKGTGIGRKILNTMYGVQGGKIGISQFTPSAKRVYDKSGYFVTLKESKGIKGVLRSNLSFVIPIVLPKLSKFRGLLVKADHFFDVFVNVKISLQRFGVRKRVNSCQLEYLNILDPEAIDLIEKYGKSHISPKGAAFFEWLKAYHWVQDAPLLSNTQKDKYAFSMVDRSFSVYLIKVIKQNKPIGFIVLQKRHRTMKVLFAYYDQGQYSKELADIVKLHCIDQNIREVICYDPGICFQIQRSWLFLYKTKKNKQSIISKTFGKTNFDDVFMNFGDGDCSFA</sequence>
<dbReference type="InterPro" id="IPR016181">
    <property type="entry name" value="Acyl_CoA_acyltransferase"/>
</dbReference>
<comment type="caution">
    <text evidence="2">The sequence shown here is derived from an EMBL/GenBank/DDBJ whole genome shotgun (WGS) entry which is preliminary data.</text>
</comment>
<gene>
    <name evidence="2" type="ORF">FHK87_12835</name>
</gene>
<dbReference type="OrthoDB" id="1118862at2"/>
<dbReference type="GO" id="GO:0016747">
    <property type="term" value="F:acyltransferase activity, transferring groups other than amino-acyl groups"/>
    <property type="evidence" value="ECO:0007669"/>
    <property type="project" value="InterPro"/>
</dbReference>
<dbReference type="PROSITE" id="PS51186">
    <property type="entry name" value="GNAT"/>
    <property type="match status" value="1"/>
</dbReference>
<reference evidence="2 3" key="1">
    <citation type="submission" date="2019-06" db="EMBL/GenBank/DDBJ databases">
        <authorList>
            <person name="Meng X."/>
        </authorList>
    </citation>
    <scope>NUCLEOTIDE SEQUENCE [LARGE SCALE GENOMIC DNA]</scope>
    <source>
        <strain evidence="2 3">M625</strain>
    </source>
</reference>
<name>A0A504JI50_9FLAO</name>
<dbReference type="Gene3D" id="3.40.630.30">
    <property type="match status" value="1"/>
</dbReference>
<dbReference type="Pfam" id="PF13527">
    <property type="entry name" value="Acetyltransf_9"/>
    <property type="match status" value="1"/>
</dbReference>